<proteinExistence type="predicted"/>
<evidence type="ECO:0000313" key="1">
    <source>
        <dbReference type="EMBL" id="ABM75932.1"/>
    </source>
</evidence>
<dbReference type="AlphaFoldDB" id="A2C372"/>
<dbReference type="Proteomes" id="UP000002592">
    <property type="component" value="Chromosome"/>
</dbReference>
<protein>
    <submittedName>
        <fullName evidence="1">Uncharacterized protein</fullName>
    </submittedName>
</protein>
<dbReference type="HOGENOM" id="CLU_210395_0_0_3"/>
<organism evidence="1 2">
    <name type="scientific">Prochlorococcus marinus (strain NATL1A)</name>
    <dbReference type="NCBI Taxonomy" id="167555"/>
    <lineage>
        <taxon>Bacteria</taxon>
        <taxon>Bacillati</taxon>
        <taxon>Cyanobacteriota</taxon>
        <taxon>Cyanophyceae</taxon>
        <taxon>Synechococcales</taxon>
        <taxon>Prochlorococcaceae</taxon>
        <taxon>Prochlorococcus</taxon>
    </lineage>
</organism>
<accession>A2C372</accession>
<dbReference type="EMBL" id="CP000553">
    <property type="protein sequence ID" value="ABM75932.1"/>
    <property type="molecule type" value="Genomic_DNA"/>
</dbReference>
<dbReference type="KEGG" id="pme:NATL1_13741"/>
<name>A2C372_PROM1</name>
<gene>
    <name evidence="1" type="ordered locus">NATL1_13741</name>
</gene>
<dbReference type="RefSeq" id="WP_011823976.1">
    <property type="nucleotide sequence ID" value="NC_008819.1"/>
</dbReference>
<sequence>MIKVVSFPSSFLSYRWMNLEKQHSKLLKLQAKADACTSRKEALKILKKSDKAINKLSRP</sequence>
<reference evidence="2" key="1">
    <citation type="journal article" date="2007" name="PLoS Genet.">
        <title>Patterns and implications of gene gain and loss in the evolution of Prochlorococcus.</title>
        <authorList>
            <person name="Kettler G.C."/>
            <person name="Martiny A.C."/>
            <person name="Huang K."/>
            <person name="Zucker J."/>
            <person name="Coleman M.L."/>
            <person name="Rodrigue S."/>
            <person name="Chen F."/>
            <person name="Lapidus A."/>
            <person name="Ferriera S."/>
            <person name="Johnson J."/>
            <person name="Steglich C."/>
            <person name="Church G.M."/>
            <person name="Richardson P."/>
            <person name="Chisholm S.W."/>
        </authorList>
    </citation>
    <scope>NUCLEOTIDE SEQUENCE [LARGE SCALE GENOMIC DNA]</scope>
    <source>
        <strain evidence="2">NATL1A</strain>
    </source>
</reference>
<evidence type="ECO:0000313" key="2">
    <source>
        <dbReference type="Proteomes" id="UP000002592"/>
    </source>
</evidence>